<dbReference type="SUPFAM" id="SSF52540">
    <property type="entry name" value="P-loop containing nucleoside triphosphate hydrolases"/>
    <property type="match status" value="1"/>
</dbReference>
<dbReference type="RefSeq" id="WP_296938320.1">
    <property type="nucleotide sequence ID" value="NZ_LT599032.1"/>
</dbReference>
<dbReference type="InterPro" id="IPR027417">
    <property type="entry name" value="P-loop_NTPase"/>
</dbReference>
<dbReference type="EMBL" id="FLUM01000001">
    <property type="protein sequence ID" value="SBV91752.1"/>
    <property type="molecule type" value="Genomic_DNA"/>
</dbReference>
<reference evidence="1" key="1">
    <citation type="submission" date="2016-04" db="EMBL/GenBank/DDBJ databases">
        <authorList>
            <person name="Evans L.H."/>
            <person name="Alamgir A."/>
            <person name="Owens N."/>
            <person name="Weber N.D."/>
            <person name="Virtaneva K."/>
            <person name="Barbian K."/>
            <person name="Babar A."/>
            <person name="Rosenke K."/>
        </authorList>
    </citation>
    <scope>NUCLEOTIDE SEQUENCE</scope>
    <source>
        <strain evidence="1">86-1</strain>
    </source>
</reference>
<protein>
    <submittedName>
        <fullName evidence="1">Uncharacterized protein</fullName>
    </submittedName>
</protein>
<gene>
    <name evidence="1" type="ORF">KL86DYS1_10422</name>
</gene>
<sequence length="302" mass="33729">MPIIRKEEQLPLRSIVMVIYGQAGVGKTSLANTAKNPILIDCDKGSDRAVNRTDTLVASTWDDILKDESELANYKTVVIDTAKAVLDDFLSIWAVKQDYRLKTNKLRMFGEIGEQFKSFVNRCRSLDIDIIIISHVKEEKDGDIIKLSPDVTGQSKDLIIRIADQIGYISMVNNQRVISFDPTDNRVGKNTAKIEDVVIPDSTSPEFDNFMDSFSQRVKDAIQRLTKDQQEAIAVARDIQAKIEAVKNAKEMNSLLGEVNKLPISQQKAIKNNMIEKGKTIGVTINKLTKVFEDATDKGNPA</sequence>
<dbReference type="Pfam" id="PF13479">
    <property type="entry name" value="AAA_24"/>
    <property type="match status" value="1"/>
</dbReference>
<accession>A0A212IX54</accession>
<proteinExistence type="predicted"/>
<organism evidence="1">
    <name type="scientific">uncultured Dysgonomonas sp</name>
    <dbReference type="NCBI Taxonomy" id="206096"/>
    <lineage>
        <taxon>Bacteria</taxon>
        <taxon>Pseudomonadati</taxon>
        <taxon>Bacteroidota</taxon>
        <taxon>Bacteroidia</taxon>
        <taxon>Bacteroidales</taxon>
        <taxon>Dysgonomonadaceae</taxon>
        <taxon>Dysgonomonas</taxon>
        <taxon>environmental samples</taxon>
    </lineage>
</organism>
<name>A0A212IX54_9BACT</name>
<dbReference type="AlphaFoldDB" id="A0A212IX54"/>
<evidence type="ECO:0000313" key="1">
    <source>
        <dbReference type="EMBL" id="SBV91752.1"/>
    </source>
</evidence>